<name>M3ZTC0_XIPMA</name>
<dbReference type="Pfam" id="PF01833">
    <property type="entry name" value="TIG"/>
    <property type="match status" value="9"/>
</dbReference>
<dbReference type="GeneTree" id="ENSGT00940000157594"/>
<dbReference type="GO" id="GO:0005886">
    <property type="term" value="C:plasma membrane"/>
    <property type="evidence" value="ECO:0007669"/>
    <property type="project" value="UniProtKB-SubCell"/>
</dbReference>
<evidence type="ECO:0000313" key="11">
    <source>
        <dbReference type="Proteomes" id="UP000002852"/>
    </source>
</evidence>
<dbReference type="Gene3D" id="2.60.40.10">
    <property type="entry name" value="Immunoglobulins"/>
    <property type="match status" value="7"/>
</dbReference>
<evidence type="ECO:0000256" key="3">
    <source>
        <dbReference type="ARBA" id="ARBA00004316"/>
    </source>
</evidence>
<comment type="subcellular location">
    <subcellularLocation>
        <location evidence="2">Cell membrane</location>
    </subcellularLocation>
    <subcellularLocation>
        <location evidence="3">Cell projection</location>
    </subcellularLocation>
    <subcellularLocation>
        <location evidence="1">Membrane</location>
        <topology evidence="1">Single-pass membrane protein</topology>
    </subcellularLocation>
</comment>
<dbReference type="CDD" id="cd00603">
    <property type="entry name" value="IPT_PCSR"/>
    <property type="match status" value="9"/>
</dbReference>
<dbReference type="STRING" id="8083.ENSXMAP00000005463"/>
<dbReference type="FunFam" id="2.60.40.10:FF:001057">
    <property type="entry name" value="PKHD1 like 1"/>
    <property type="match status" value="1"/>
</dbReference>
<feature type="domain" description="G8" evidence="9">
    <location>
        <begin position="2010"/>
        <end position="2142"/>
    </location>
</feature>
<dbReference type="HOGENOM" id="CLU_000057_1_0_1"/>
<accession>M3ZTC0</accession>
<dbReference type="PANTHER" id="PTHR46769">
    <property type="entry name" value="POLYCYSTIC KIDNEY AND HEPATIC DISEASE 1 (AUTOSOMAL RECESSIVE)-LIKE 1"/>
    <property type="match status" value="1"/>
</dbReference>
<dbReference type="PROSITE" id="PS51484">
    <property type="entry name" value="G8"/>
    <property type="match status" value="2"/>
</dbReference>
<dbReference type="SMART" id="SM01225">
    <property type="entry name" value="G8"/>
    <property type="match status" value="2"/>
</dbReference>
<dbReference type="InterPro" id="IPR011050">
    <property type="entry name" value="Pectin_lyase_fold/virulence"/>
</dbReference>
<keyword evidence="6" id="KW-0812">Transmembrane</keyword>
<protein>
    <submittedName>
        <fullName evidence="10">PKHD1 like 1, tandem duplicate 1</fullName>
    </submittedName>
</protein>
<dbReference type="PANTHER" id="PTHR46769:SF2">
    <property type="entry name" value="FIBROCYSTIN-L ISOFORM 2 PRECURSOR-RELATED"/>
    <property type="match status" value="1"/>
</dbReference>
<dbReference type="InterPro" id="IPR019316">
    <property type="entry name" value="G8_domain"/>
</dbReference>
<keyword evidence="4" id="KW-1003">Cell membrane</keyword>
<keyword evidence="6" id="KW-1133">Transmembrane helix</keyword>
<dbReference type="SUPFAM" id="SSF51126">
    <property type="entry name" value="Pectin lyase-like"/>
    <property type="match status" value="1"/>
</dbReference>
<dbReference type="FunFam" id="2.160.20.10:FF:000070">
    <property type="entry name" value="PKHD1 like 1"/>
    <property type="match status" value="1"/>
</dbReference>
<dbReference type="InParanoid" id="M3ZTC0"/>
<dbReference type="InterPro" id="IPR002909">
    <property type="entry name" value="IPT_dom"/>
</dbReference>
<evidence type="ECO:0000256" key="7">
    <source>
        <dbReference type="ARBA" id="ARBA00023180"/>
    </source>
</evidence>
<keyword evidence="5" id="KW-0732">Signal</keyword>
<keyword evidence="11" id="KW-1185">Reference proteome</keyword>
<dbReference type="OMA" id="MEAVTWK"/>
<dbReference type="InterPro" id="IPR052387">
    <property type="entry name" value="Fibrocystin"/>
</dbReference>
<dbReference type="Pfam" id="PF24606">
    <property type="entry name" value="CEMIP_beta-hel"/>
    <property type="match status" value="2"/>
</dbReference>
<reference evidence="11" key="1">
    <citation type="submission" date="2012-01" db="EMBL/GenBank/DDBJ databases">
        <authorList>
            <person name="Walter R."/>
            <person name="Schartl M."/>
            <person name="Warren W."/>
        </authorList>
    </citation>
    <scope>NUCLEOTIDE SEQUENCE [LARGE SCALE GENOMIC DNA]</scope>
    <source>
        <strain evidence="11">JP 163 A</strain>
    </source>
</reference>
<dbReference type="GO" id="GO:0007399">
    <property type="term" value="P:nervous system development"/>
    <property type="evidence" value="ECO:0007669"/>
    <property type="project" value="UniProtKB-ARBA"/>
</dbReference>
<dbReference type="InterPro" id="IPR013783">
    <property type="entry name" value="Ig-like_fold"/>
</dbReference>
<dbReference type="Pfam" id="PF10162">
    <property type="entry name" value="G8"/>
    <property type="match status" value="2"/>
</dbReference>
<keyword evidence="6" id="KW-0472">Membrane</keyword>
<dbReference type="InterPro" id="IPR006626">
    <property type="entry name" value="PbH1"/>
</dbReference>
<dbReference type="SUPFAM" id="SSF81296">
    <property type="entry name" value="E set domains"/>
    <property type="match status" value="8"/>
</dbReference>
<dbReference type="InterPro" id="IPR014756">
    <property type="entry name" value="Ig_E-set"/>
</dbReference>
<evidence type="ECO:0000256" key="8">
    <source>
        <dbReference type="ARBA" id="ARBA00023273"/>
    </source>
</evidence>
<dbReference type="Gene3D" id="2.60.40.420">
    <property type="entry name" value="Cupredoxins - blue copper proteins"/>
    <property type="match status" value="1"/>
</dbReference>
<keyword evidence="7" id="KW-0325">Glycoprotein</keyword>
<evidence type="ECO:0000256" key="1">
    <source>
        <dbReference type="ARBA" id="ARBA00004167"/>
    </source>
</evidence>
<feature type="domain" description="G8" evidence="9">
    <location>
        <begin position="1371"/>
        <end position="1489"/>
    </location>
</feature>
<evidence type="ECO:0000256" key="5">
    <source>
        <dbReference type="ARBA" id="ARBA00022729"/>
    </source>
</evidence>
<dbReference type="GO" id="GO:0042995">
    <property type="term" value="C:cell projection"/>
    <property type="evidence" value="ECO:0007669"/>
    <property type="project" value="UniProtKB-SubCell"/>
</dbReference>
<evidence type="ECO:0000256" key="6">
    <source>
        <dbReference type="ARBA" id="ARBA00022989"/>
    </source>
</evidence>
<dbReference type="SUPFAM" id="SSF49503">
    <property type="entry name" value="Cupredoxins"/>
    <property type="match status" value="1"/>
</dbReference>
<dbReference type="SMART" id="SM00429">
    <property type="entry name" value="IPT"/>
    <property type="match status" value="9"/>
</dbReference>
<reference evidence="11" key="2">
    <citation type="journal article" date="2013" name="Nat. Genet.">
        <title>The genome of the platyfish, Xiphophorus maculatus, provides insights into evolutionary adaptation and several complex traits.</title>
        <authorList>
            <person name="Schartl M."/>
            <person name="Walter R.B."/>
            <person name="Shen Y."/>
            <person name="Garcia T."/>
            <person name="Catchen J."/>
            <person name="Amores A."/>
            <person name="Braasch I."/>
            <person name="Chalopin D."/>
            <person name="Volff J.N."/>
            <person name="Lesch K.P."/>
            <person name="Bisazza A."/>
            <person name="Minx P."/>
            <person name="Hillier L."/>
            <person name="Wilson R.K."/>
            <person name="Fuerstenberg S."/>
            <person name="Boore J."/>
            <person name="Searle S."/>
            <person name="Postlethwait J.H."/>
            <person name="Warren W.C."/>
        </authorList>
    </citation>
    <scope>NUCLEOTIDE SEQUENCE [LARGE SCALE GENOMIC DNA]</scope>
    <source>
        <strain evidence="11">JP 163 A</strain>
    </source>
</reference>
<evidence type="ECO:0000313" key="10">
    <source>
        <dbReference type="Ensembl" id="ENSXMAP00000005463.2"/>
    </source>
</evidence>
<dbReference type="Proteomes" id="UP000002852">
    <property type="component" value="Unassembled WGS sequence"/>
</dbReference>
<evidence type="ECO:0000256" key="2">
    <source>
        <dbReference type="ARBA" id="ARBA00004236"/>
    </source>
</evidence>
<evidence type="ECO:0000259" key="9">
    <source>
        <dbReference type="PROSITE" id="PS51484"/>
    </source>
</evidence>
<sequence length="3033" mass="327645">FAQEHQVQLDPEDGQFGNRVTLVSDTLSVPCDVERDSTHRQQILCYTRAMPEDQYVVHVSVDGVPIPDNNICNGNTLVTIRGRIYSDVYGSNTDLSSSGLNVYNLQLDSETSNWGYMSCRMTGTYVHHNMSYILDADYGRSFPEKTLFWVSSLSKLSMFQTFAVTAVSPSQGSVMGGTLLTIHGRFFDQTDEPVRVLVGYYLELLQQEYYGIASLNIGLFQEESPFTAAQSDDAIDEIQNIVAEYEAFDEEQPVPVSASAEELQAALNNLWSIKPDSVTVTKQEDAQGSHYTVTFNSDRDFAPLNFEVFDSDTNVSVSEITKGQSNMAAFTLSWAGLPAAPVTFNATASEVQSVLEDLMKADCPAEVLTTQGSNVKYFNDFELCFAYKGRLRDEMGVKFIYSDSVLLRRRPPPFEDSGKSIQSFSVTKHQPTASQVTYRIVATPLDCAFDFPLMEISFMQKMSNSSEDVTEFVSGGATVTVTRPHRATPPLSGTFDVEMYSGRAELPVDVSAEDLKFALQGVPGVGQVKSDGLGTLITITGTGFSSENASIMVGSSRCVIEEVTDQLLTIQGSNLGGRSNDSAVFVGAKECVTTQWNETRISCRLPVLSPGVYQVQVQVGNRGFPQAINANIEYILDVYSISPLTGSLMGGTTLTVSGSGFSNDYGPGYAWSPSSLRVFVGDTVRWQWEAPAFQSVGYRVFSVSSPSGSQYEGGTLNSGEARTAEFFSYRFTVPGTYYYSSGYVSASILMQGVVKVMQTSDGLSFSFSACSTPTVCSISPNQGSYHQLIHIQGQGFSDVTCANELQVTVGGEPCHVTNSSWSGISCRLGSSSELPVGVALPVSVRVNNLGAAVVAVSDELKRRFVVLPVVDSVAPPVGSTTGYTRLQIGGSGFSEGSVTAAGVSCSVVTLNYSHILCDTVPSAERSGDVVFHLGQIQSSCSSLCSFRFSSAVTPSVSGVSPSSISGPTDVLVSGSGFGSIVDDVSILVGSTPLLAAAVSDGNVTVRVGTLPAGDHPVRLLVRSRGLASGQPTLSSRPLAALRPGAGSLAGGTPLVLTGNGFAPGNTSVAVGGRPCSIRDETPDMLLCLSPAHPEGPATVSVQVFAITFPLLSFIYSAAHTPVLSAISPHTTLSGSGFGSDPELVSVTIDGVSCNVSAVSDSQLRCTTGSNPGGTYPVVLHHGVKGHAQSAVEFTYELTLNGVQPNESFGGGALLSVFGSGFDPTGSRVLICDQDCPVLRGASSSSRLFCLSPPNNVSVLNLLDAVNVSQGFTYRAALTPVVSQVSPRRGGTAGGTRLTISGSGFSRLDDVNVTIGGSPCDVQSSNVTHIVCVTSAQQRSQETQVRVSIGDHGIAKMDAANFLYVDVWSSRFTWGGLPPPERGSLAVIAKGQTVLLDASTPVLKMLLIQGTLMFDEADLELQAENILITDGGRLQIGQEGAPFQHKAMITLHGHLRSPELPVYGSKTLAVREGVLDLHIPVPVTWTHLAQTAANGSATLTLMEAVTWKPGEEIVIASTGHRHSQSENEVRTIAAVSAGGKTLTLAEPLTFSHLGVSATLPDGAVFEARAEVGLLTRNIVVRGSQNLDWTDRVDACPDGFNTEFATQTCFQGRFGEEIGSDQFGGCIMFHAPRPGENLALGRLEYVEIFHAGQAFRLGRYPIHWHLMGDINFKSYVRGCAIHQTFNRAVTIHNTHRLLVEHNVIYDIMGGAFFIEDGIETENILQYNLAVFVKQSTSLLNDDVTPAAYWVTNPNNIIRHNAAAGGTHFGFWYRMHNNPDGPSYNPNICQKRVPLGEFANNTVHSQGWFGLWIFQEFFPMKDGRCTSTTPEPAVFHSLTTWNCEKGAEWVNVGAVQFNNFIMVNNEKAGVEAKRIFPWAVSGFGEDGGAMVSNSTIVAHVDELGLGSDYCTRRGVITPFDDGMSVLNTQFVNFNRSNCTAIGVTSIDGTCTDRCGGWAVRFAGIQYRNSPNKAGFRWEHEVQLVDTDGSLTNVDHKVVPMSSLLDPAHCSHSAEWSVGFPGAVCDNTVNFHRLAFNNPTPTSLQAKDVILTNSHLWSDASFWKSSAENNFSVPADGADVVIGGRLLAGWDGEPFQGRLEIRLRGNHDSPDWLLPGGPNQGSKVLVFGTLDLYGRPPGVYRTKLAATAAAGSNSLVLMQPVDWKVGDQVAVSTSGYRASETEKRRIAAVSADGLVLTLNQPLDHTHMETHSIPGSSFSYTLAADVGLLSRNIRIIGEEYPAMMVESFGARLLIRNVEFFRSGQEGWTDYYDPRYSVAFLNLGEVSGNDSYIQGCAFHDGFSPAIGVFGTAGLSIDDNVVHHTVGEIRIWGDRIMLRRNLVMMSLWPGSYQDREEPFNFQWNAAIEVSEGSGVVLQNNIVAGYERVAYRIDGEPCPLNEAWVQNEAHGGLYGVYLNKDGLAGCSFIQGFFVWKAFDFAIYFQVIMDVVVSNVTLVDNGMGIMPLVFAPPSLSHAYADKSVLVQNSLIVGSSPAFNCSDGRSGICWPTFQSEHNTAPAKPHHLNMNYNAIKGLMTVTTTLVGFRDVCSGERNLMFMTNPLNEDLQHPLQVSAVRTLDSTEDARVFIHRPDVKANPADCVDMDCDAKKKSLLKDLDGSFLGAVGSVVPQSEFEWGGDPRRGLGDYRIPKVMLTFLNGSRIPVEQVAPRKVIRKNCTYMSSWQSYKCFGLNYRMVAIESLDSDTETRRLSPVAVLGDGFVDLINGPQDHGWCAGYTCQRRVSLFHSIMATGHAFDVYFTSVSPQKLRLLMLNSDPSESVLVSVFYSNPQRLDVYVENRLVAPSNAVWNDDGSDYVLREPAFRNFFDRDYKMLKVLLRGSGPLEIRTAPVLILAFNMPALTDDQFFGDSLVQNLALFLRIPTNMIRVSRVVSESGGARRRKRSAGLTVEVEIRKPPVQQSADGTADFELLKNIADDLGQAALSGNLSQSISFYVSSVGITPPPPASSDPSWSQFQGNCVSVGVTSLTVTASMKNASGDPVGGLDGNTTIRFSSCWANFSDLSILTSENLTMVFTLKDWSAQS</sequence>
<keyword evidence="8" id="KW-0966">Cell projection</keyword>
<dbReference type="SMART" id="SM00710">
    <property type="entry name" value="PbH1"/>
    <property type="match status" value="9"/>
</dbReference>
<evidence type="ECO:0000256" key="4">
    <source>
        <dbReference type="ARBA" id="ARBA00022475"/>
    </source>
</evidence>
<dbReference type="Ensembl" id="ENSXMAT00000005469.2">
    <property type="protein sequence ID" value="ENSXMAP00000005463.2"/>
    <property type="gene ID" value="ENSXMAG00000005407.2"/>
</dbReference>
<dbReference type="InterPro" id="IPR055401">
    <property type="entry name" value="CEMIP_beta-hel_dom"/>
</dbReference>
<dbReference type="eggNOG" id="ENOG502QR85">
    <property type="taxonomic scope" value="Eukaryota"/>
</dbReference>
<organism evidence="10 11">
    <name type="scientific">Xiphophorus maculatus</name>
    <name type="common">Southern platyfish</name>
    <name type="synonym">Platypoecilus maculatus</name>
    <dbReference type="NCBI Taxonomy" id="8083"/>
    <lineage>
        <taxon>Eukaryota</taxon>
        <taxon>Metazoa</taxon>
        <taxon>Chordata</taxon>
        <taxon>Craniata</taxon>
        <taxon>Vertebrata</taxon>
        <taxon>Euteleostomi</taxon>
        <taxon>Actinopterygii</taxon>
        <taxon>Neopterygii</taxon>
        <taxon>Teleostei</taxon>
        <taxon>Neoteleostei</taxon>
        <taxon>Acanthomorphata</taxon>
        <taxon>Ovalentaria</taxon>
        <taxon>Atherinomorphae</taxon>
        <taxon>Cyprinodontiformes</taxon>
        <taxon>Poeciliidae</taxon>
        <taxon>Poeciliinae</taxon>
        <taxon>Xiphophorus</taxon>
    </lineage>
</organism>
<proteinExistence type="predicted"/>
<reference evidence="10" key="3">
    <citation type="submission" date="2025-08" db="UniProtKB">
        <authorList>
            <consortium name="Ensembl"/>
        </authorList>
    </citation>
    <scope>IDENTIFICATION</scope>
    <source>
        <strain evidence="10">JP 163 A</strain>
    </source>
</reference>
<dbReference type="InterPro" id="IPR008972">
    <property type="entry name" value="Cupredoxin"/>
</dbReference>
<reference evidence="10" key="4">
    <citation type="submission" date="2025-09" db="UniProtKB">
        <authorList>
            <consortium name="Ensembl"/>
        </authorList>
    </citation>
    <scope>IDENTIFICATION</scope>
    <source>
        <strain evidence="10">JP 163 A</strain>
    </source>
</reference>